<feature type="domain" description="Tyrosine-protein phosphatase" evidence="3">
    <location>
        <begin position="46"/>
        <end position="360"/>
    </location>
</feature>
<dbReference type="PROSITE" id="PS50055">
    <property type="entry name" value="TYR_PHOSPHATASE_PTP"/>
    <property type="match status" value="1"/>
</dbReference>
<dbReference type="InterPro" id="IPR029021">
    <property type="entry name" value="Prot-tyrosine_phosphatase-like"/>
</dbReference>
<dbReference type="PANTHER" id="PTHR19134:SF449">
    <property type="entry name" value="TYROSINE-PROTEIN PHOSPHATASE 1"/>
    <property type="match status" value="1"/>
</dbReference>
<sequence length="405" mass="46137">MDGACFGKPDGAEEVDGPKTAGPKIVEPVSAVDKMPKFLKMTPEETQQKYDELMRLEGERLAEKDGQWSRLDPDPVLDRYNNVHPWANNRIKLQVPEGVNDYINASPVTLASTSTKQSTLKKGIQDKYICMQGPKSETVDHTWHMIWHELSVPYNSSPAIVIMLSPTHAPMPNDPSKMLEKCYRYFPNEFDTTPFKINERNQLGEDFKATVRFDSNLPAIPGTTIEGRKFIMTVDGEDEEKPIFHYLYPSWPDFGALEEHNVESIIQLMHLSREKNGKAENARVVHCSAGVGRTGTFVALEFLMGELQGGAWENWDEEIRHTNQGSDPVYETVNQLRMQRRTMVQAFEQYAFLYEVLRKMWEEKYGVPCIGGEHEHPKSVVEGSTSMYEKKSVCGRQPTDPMDKL</sequence>
<keyword evidence="6" id="KW-1185">Reference proteome</keyword>
<dbReference type="InterPro" id="IPR003595">
    <property type="entry name" value="Tyr_Pase_cat"/>
</dbReference>
<name>A0A9P6VFW7_9HELO</name>
<dbReference type="EMBL" id="VNKQ01000013">
    <property type="protein sequence ID" value="KAG0647079.1"/>
    <property type="molecule type" value="Genomic_DNA"/>
</dbReference>
<gene>
    <name evidence="5" type="ORF">D0Z07_7279</name>
</gene>
<evidence type="ECO:0000259" key="4">
    <source>
        <dbReference type="PROSITE" id="PS50056"/>
    </source>
</evidence>
<dbReference type="InterPro" id="IPR016130">
    <property type="entry name" value="Tyr_Pase_AS"/>
</dbReference>
<dbReference type="SMART" id="SM00404">
    <property type="entry name" value="PTPc_motif"/>
    <property type="match status" value="1"/>
</dbReference>
<dbReference type="Gene3D" id="3.90.190.10">
    <property type="entry name" value="Protein tyrosine phosphatase superfamily"/>
    <property type="match status" value="1"/>
</dbReference>
<evidence type="ECO:0000256" key="1">
    <source>
        <dbReference type="ARBA" id="ARBA00009649"/>
    </source>
</evidence>
<dbReference type="PROSITE" id="PS50056">
    <property type="entry name" value="TYR_PHOSPHATASE_2"/>
    <property type="match status" value="1"/>
</dbReference>
<dbReference type="GO" id="GO:0004725">
    <property type="term" value="F:protein tyrosine phosphatase activity"/>
    <property type="evidence" value="ECO:0007669"/>
    <property type="project" value="InterPro"/>
</dbReference>
<dbReference type="InterPro" id="IPR000242">
    <property type="entry name" value="PTP_cat"/>
</dbReference>
<evidence type="ECO:0000256" key="2">
    <source>
        <dbReference type="SAM" id="MobiDB-lite"/>
    </source>
</evidence>
<dbReference type="CDD" id="cd18533">
    <property type="entry name" value="PTP_fungal"/>
    <property type="match status" value="1"/>
</dbReference>
<feature type="region of interest" description="Disordered" evidence="2">
    <location>
        <begin position="1"/>
        <end position="24"/>
    </location>
</feature>
<evidence type="ECO:0000313" key="6">
    <source>
        <dbReference type="Proteomes" id="UP000785200"/>
    </source>
</evidence>
<proteinExistence type="inferred from homology"/>
<comment type="similarity">
    <text evidence="1">Belongs to the protein-tyrosine phosphatase family. Non-receptor class subfamily.</text>
</comment>
<comment type="caution">
    <text evidence="5">The sequence shown here is derived from an EMBL/GenBank/DDBJ whole genome shotgun (WGS) entry which is preliminary data.</text>
</comment>
<dbReference type="SUPFAM" id="SSF52799">
    <property type="entry name" value="(Phosphotyrosine protein) phosphatases II"/>
    <property type="match status" value="1"/>
</dbReference>
<dbReference type="SMART" id="SM00194">
    <property type="entry name" value="PTPc"/>
    <property type="match status" value="1"/>
</dbReference>
<reference evidence="5" key="1">
    <citation type="submission" date="2019-07" db="EMBL/GenBank/DDBJ databases">
        <title>Hyphodiscus hymeniophilus genome sequencing and assembly.</title>
        <authorList>
            <person name="Kramer G."/>
            <person name="Nodwell J."/>
        </authorList>
    </citation>
    <scope>NUCLEOTIDE SEQUENCE</scope>
    <source>
        <strain evidence="5">ATCC 34498</strain>
    </source>
</reference>
<dbReference type="PANTHER" id="PTHR19134">
    <property type="entry name" value="RECEPTOR-TYPE TYROSINE-PROTEIN PHOSPHATASE"/>
    <property type="match status" value="1"/>
</dbReference>
<dbReference type="Pfam" id="PF00102">
    <property type="entry name" value="Y_phosphatase"/>
    <property type="match status" value="1"/>
</dbReference>
<accession>A0A9P6VFW7</accession>
<dbReference type="PRINTS" id="PR00700">
    <property type="entry name" value="PRTYPHPHTASE"/>
</dbReference>
<dbReference type="InterPro" id="IPR000387">
    <property type="entry name" value="Tyr_Pase_dom"/>
</dbReference>
<dbReference type="Proteomes" id="UP000785200">
    <property type="component" value="Unassembled WGS sequence"/>
</dbReference>
<organism evidence="5 6">
    <name type="scientific">Hyphodiscus hymeniophilus</name>
    <dbReference type="NCBI Taxonomy" id="353542"/>
    <lineage>
        <taxon>Eukaryota</taxon>
        <taxon>Fungi</taxon>
        <taxon>Dikarya</taxon>
        <taxon>Ascomycota</taxon>
        <taxon>Pezizomycotina</taxon>
        <taxon>Leotiomycetes</taxon>
        <taxon>Helotiales</taxon>
        <taxon>Hyphodiscaceae</taxon>
        <taxon>Hyphodiscus</taxon>
    </lineage>
</organism>
<evidence type="ECO:0000313" key="5">
    <source>
        <dbReference type="EMBL" id="KAG0647079.1"/>
    </source>
</evidence>
<dbReference type="AlphaFoldDB" id="A0A9P6VFW7"/>
<dbReference type="InterPro" id="IPR050348">
    <property type="entry name" value="Protein-Tyr_Phosphatase"/>
</dbReference>
<dbReference type="PROSITE" id="PS00383">
    <property type="entry name" value="TYR_PHOSPHATASE_1"/>
    <property type="match status" value="1"/>
</dbReference>
<protein>
    <submittedName>
        <fullName evidence="5">Tyrosine-phosphatase 1</fullName>
    </submittedName>
</protein>
<feature type="domain" description="Tyrosine specific protein phosphatases" evidence="4">
    <location>
        <begin position="263"/>
        <end position="351"/>
    </location>
</feature>
<evidence type="ECO:0000259" key="3">
    <source>
        <dbReference type="PROSITE" id="PS50055"/>
    </source>
</evidence>
<dbReference type="OrthoDB" id="10253954at2759"/>